<feature type="region of interest" description="Disordered" evidence="1">
    <location>
        <begin position="1"/>
        <end position="82"/>
    </location>
</feature>
<gene>
    <name evidence="2" type="ORF">TGP89_297505</name>
</gene>
<dbReference type="AlphaFoldDB" id="A0A086JCT4"/>
<evidence type="ECO:0000313" key="2">
    <source>
        <dbReference type="EMBL" id="KFG29952.1"/>
    </source>
</evidence>
<dbReference type="EMBL" id="AEYI02002109">
    <property type="protein sequence ID" value="KFG29952.1"/>
    <property type="molecule type" value="Genomic_DNA"/>
</dbReference>
<evidence type="ECO:0000256" key="1">
    <source>
        <dbReference type="SAM" id="MobiDB-lite"/>
    </source>
</evidence>
<proteinExistence type="predicted"/>
<reference evidence="2 3" key="1">
    <citation type="submission" date="2014-03" db="EMBL/GenBank/DDBJ databases">
        <authorList>
            <person name="Sibley D."/>
            <person name="Venepally P."/>
            <person name="Karamycheva S."/>
            <person name="Hadjithomas M."/>
            <person name="Khan A."/>
            <person name="Brunk B."/>
            <person name="Roos D."/>
            <person name="Caler E."/>
            <person name="Lorenzi H."/>
        </authorList>
    </citation>
    <scope>NUCLEOTIDE SEQUENCE [LARGE SCALE GENOMIC DNA]</scope>
    <source>
        <strain evidence="3">p89</strain>
    </source>
</reference>
<comment type="caution">
    <text evidence="2">The sequence shown here is derived from an EMBL/GenBank/DDBJ whole genome shotgun (WGS) entry which is preliminary data.</text>
</comment>
<name>A0A086JCT4_TOXGO</name>
<evidence type="ECO:0000313" key="3">
    <source>
        <dbReference type="Proteomes" id="UP000028828"/>
    </source>
</evidence>
<organism evidence="2 3">
    <name type="scientific">Toxoplasma gondii p89</name>
    <dbReference type="NCBI Taxonomy" id="943119"/>
    <lineage>
        <taxon>Eukaryota</taxon>
        <taxon>Sar</taxon>
        <taxon>Alveolata</taxon>
        <taxon>Apicomplexa</taxon>
        <taxon>Conoidasida</taxon>
        <taxon>Coccidia</taxon>
        <taxon>Eucoccidiorida</taxon>
        <taxon>Eimeriorina</taxon>
        <taxon>Sarcocystidae</taxon>
        <taxon>Toxoplasma</taxon>
    </lineage>
</organism>
<protein>
    <submittedName>
        <fullName evidence="2">Uncharacterized protein</fullName>
    </submittedName>
</protein>
<accession>A0A086JCT4</accession>
<dbReference type="VEuPathDB" id="ToxoDB:TGP89_297505"/>
<sequence>MHRKKQLSTKRETEAQTGTARACRSRRKNAFAARGRDRKNEERGTDEDSQDKFSAARRERAKFREKREGENLGGTCSSQQTG</sequence>
<dbReference type="Proteomes" id="UP000028828">
    <property type="component" value="Unassembled WGS sequence"/>
</dbReference>
<feature type="compositionally biased region" description="Basic and acidic residues" evidence="1">
    <location>
        <begin position="34"/>
        <end position="43"/>
    </location>
</feature>